<feature type="domain" description="Pseudouridine synthase II N-terminal" evidence="6">
    <location>
        <begin position="27"/>
        <end position="179"/>
    </location>
</feature>
<dbReference type="Proteomes" id="UP000256324">
    <property type="component" value="Unassembled WGS sequence"/>
</dbReference>
<dbReference type="InterPro" id="IPR002501">
    <property type="entry name" value="PsdUridine_synth_N"/>
</dbReference>
<dbReference type="PANTHER" id="PTHR13767:SF2">
    <property type="entry name" value="PSEUDOURIDYLATE SYNTHASE TRUB1"/>
    <property type="match status" value="1"/>
</dbReference>
<feature type="domain" description="tRNA pseudouridylate synthase B C-terminal" evidence="7">
    <location>
        <begin position="180"/>
        <end position="210"/>
    </location>
</feature>
<evidence type="ECO:0000259" key="7">
    <source>
        <dbReference type="Pfam" id="PF16198"/>
    </source>
</evidence>
<organism evidence="8 9">
    <name type="scientific">Cutibacterium namnetense</name>
    <dbReference type="NCBI Taxonomy" id="1574624"/>
    <lineage>
        <taxon>Bacteria</taxon>
        <taxon>Bacillati</taxon>
        <taxon>Actinomycetota</taxon>
        <taxon>Actinomycetes</taxon>
        <taxon>Propionibacteriales</taxon>
        <taxon>Propionibacteriaceae</taxon>
        <taxon>Cutibacterium</taxon>
    </lineage>
</organism>
<dbReference type="EMBL" id="PCZS01000003">
    <property type="protein sequence ID" value="REB68674.1"/>
    <property type="molecule type" value="Genomic_DNA"/>
</dbReference>
<dbReference type="Pfam" id="PF16198">
    <property type="entry name" value="TruB_C_2"/>
    <property type="match status" value="1"/>
</dbReference>
<protein>
    <recommendedName>
        <fullName evidence="5">tRNA pseudouridine synthase B</fullName>
        <ecNumber evidence="5">5.4.99.25</ecNumber>
    </recommendedName>
    <alternativeName>
        <fullName evidence="5">tRNA pseudouridine(55) synthase</fullName>
        <shortName evidence="5">Psi55 synthase</shortName>
    </alternativeName>
    <alternativeName>
        <fullName evidence="5">tRNA pseudouridylate synthase</fullName>
    </alternativeName>
    <alternativeName>
        <fullName evidence="5">tRNA-uridine isomerase</fullName>
    </alternativeName>
</protein>
<reference evidence="8 9" key="1">
    <citation type="submission" date="2017-09" db="EMBL/GenBank/DDBJ databases">
        <authorList>
            <person name="Bumgarner R.E."/>
        </authorList>
    </citation>
    <scope>NUCLEOTIDE SEQUENCE [LARGE SCALE GENOMIC DNA]</scope>
    <source>
        <strain evidence="8 9">T34998</strain>
    </source>
</reference>
<dbReference type="PANTHER" id="PTHR13767">
    <property type="entry name" value="TRNA-PSEUDOURIDINE SYNTHASE"/>
    <property type="match status" value="1"/>
</dbReference>
<dbReference type="SUPFAM" id="SSF55120">
    <property type="entry name" value="Pseudouridine synthase"/>
    <property type="match status" value="1"/>
</dbReference>
<evidence type="ECO:0000256" key="4">
    <source>
        <dbReference type="ARBA" id="ARBA00023235"/>
    </source>
</evidence>
<dbReference type="RefSeq" id="WP_115939284.1">
    <property type="nucleotide sequence ID" value="NZ_PCZS01000003.1"/>
</dbReference>
<comment type="similarity">
    <text evidence="2 5">Belongs to the pseudouridine synthase TruB family. Type 1 subfamily.</text>
</comment>
<dbReference type="NCBIfam" id="TIGR00431">
    <property type="entry name" value="TruB"/>
    <property type="match status" value="1"/>
</dbReference>
<evidence type="ECO:0000313" key="9">
    <source>
        <dbReference type="Proteomes" id="UP000256324"/>
    </source>
</evidence>
<dbReference type="CDD" id="cd02573">
    <property type="entry name" value="PseudoU_synth_EcTruB"/>
    <property type="match status" value="1"/>
</dbReference>
<dbReference type="InterPro" id="IPR032819">
    <property type="entry name" value="TruB_C"/>
</dbReference>
<evidence type="ECO:0000256" key="1">
    <source>
        <dbReference type="ARBA" id="ARBA00000385"/>
    </source>
</evidence>
<evidence type="ECO:0000313" key="8">
    <source>
        <dbReference type="EMBL" id="REB68674.1"/>
    </source>
</evidence>
<dbReference type="Gene3D" id="2.30.130.10">
    <property type="entry name" value="PUA domain"/>
    <property type="match status" value="1"/>
</dbReference>
<evidence type="ECO:0000256" key="5">
    <source>
        <dbReference type="HAMAP-Rule" id="MF_01080"/>
    </source>
</evidence>
<dbReference type="InterPro" id="IPR020103">
    <property type="entry name" value="PsdUridine_synth_cat_dom_sf"/>
</dbReference>
<gene>
    <name evidence="5" type="primary">truB</name>
    <name evidence="8" type="ORF">CP880_09465</name>
</gene>
<proteinExistence type="inferred from homology"/>
<comment type="function">
    <text evidence="5">Responsible for synthesis of pseudouridine from uracil-55 in the psi GC loop of transfer RNAs.</text>
</comment>
<comment type="caution">
    <text evidence="8">The sequence shown here is derived from an EMBL/GenBank/DDBJ whole genome shotgun (WGS) entry which is preliminary data.</text>
</comment>
<name>A0ABX9I8I0_9ACTN</name>
<keyword evidence="3 5" id="KW-0819">tRNA processing</keyword>
<keyword evidence="4 5" id="KW-0413">Isomerase</keyword>
<dbReference type="HAMAP" id="MF_01080">
    <property type="entry name" value="TruB_bact"/>
    <property type="match status" value="1"/>
</dbReference>
<comment type="catalytic activity">
    <reaction evidence="1 5">
        <text>uridine(55) in tRNA = pseudouridine(55) in tRNA</text>
        <dbReference type="Rhea" id="RHEA:42532"/>
        <dbReference type="Rhea" id="RHEA-COMP:10101"/>
        <dbReference type="Rhea" id="RHEA-COMP:10102"/>
        <dbReference type="ChEBI" id="CHEBI:65314"/>
        <dbReference type="ChEBI" id="CHEBI:65315"/>
        <dbReference type="EC" id="5.4.99.25"/>
    </reaction>
</comment>
<evidence type="ECO:0000256" key="3">
    <source>
        <dbReference type="ARBA" id="ARBA00022694"/>
    </source>
</evidence>
<evidence type="ECO:0000256" key="2">
    <source>
        <dbReference type="ARBA" id="ARBA00005642"/>
    </source>
</evidence>
<feature type="active site" description="Nucleophile" evidence="5">
    <location>
        <position position="42"/>
    </location>
</feature>
<dbReference type="Pfam" id="PF01509">
    <property type="entry name" value="TruB_N"/>
    <property type="match status" value="1"/>
</dbReference>
<dbReference type="Gene3D" id="3.30.2350.10">
    <property type="entry name" value="Pseudouridine synthase"/>
    <property type="match status" value="1"/>
</dbReference>
<dbReference type="InterPro" id="IPR036974">
    <property type="entry name" value="PUA_sf"/>
</dbReference>
<dbReference type="EC" id="5.4.99.25" evidence="5"/>
<dbReference type="InterPro" id="IPR014780">
    <property type="entry name" value="tRNA_psdUridine_synth_TruB"/>
</dbReference>
<evidence type="ECO:0000259" key="6">
    <source>
        <dbReference type="Pfam" id="PF01509"/>
    </source>
</evidence>
<keyword evidence="9" id="KW-1185">Reference proteome</keyword>
<sequence>MNTLHSGILVVDKPAGVTSHQVVGRVRRLMGTRKVGHAGTLDPMANGVLIVGINRATRLLGHLSLHDKDYTATMRLGVGTVTDDAEGEVTATTDASAIDDEAIGAAMLRQTGQIQQVPTAVSAIKVNGQRAYAKVRAGEDVVLQPRAVTVSRFEATAIRRQGQVVDVDVEVTCSSGTYVRALARDVGADLGVRGHLTALRRTRVGPFDLTAACPDIFAEGAVTPTPMTMAEAAALSFPIVHVTADQEAAIRVGRRLNITVPAEVTAMIAETGELLALYRPDDEKDGQSRAICVLV</sequence>
<accession>A0ABX9I8I0</accession>